<evidence type="ECO:0000313" key="4">
    <source>
        <dbReference type="Proteomes" id="UP001500782"/>
    </source>
</evidence>
<dbReference type="Pfam" id="PF01551">
    <property type="entry name" value="Peptidase_M23"/>
    <property type="match status" value="1"/>
</dbReference>
<evidence type="ECO:0000313" key="3">
    <source>
        <dbReference type="EMBL" id="GAA0316109.1"/>
    </source>
</evidence>
<gene>
    <name evidence="3" type="ORF">GCM10008967_03350</name>
</gene>
<comment type="caution">
    <text evidence="3">The sequence shown here is derived from an EMBL/GenBank/DDBJ whole genome shotgun (WGS) entry which is preliminary data.</text>
</comment>
<dbReference type="CDD" id="cd12797">
    <property type="entry name" value="M23_peptidase"/>
    <property type="match status" value="1"/>
</dbReference>
<evidence type="ECO:0000259" key="2">
    <source>
        <dbReference type="Pfam" id="PF01551"/>
    </source>
</evidence>
<feature type="domain" description="M23ase beta-sheet core" evidence="2">
    <location>
        <begin position="22"/>
        <end position="120"/>
    </location>
</feature>
<name>A0ABN0VSB8_9BACI</name>
<protein>
    <recommendedName>
        <fullName evidence="2">M23ase beta-sheet core domain-containing protein</fullName>
    </recommendedName>
</protein>
<proteinExistence type="predicted"/>
<dbReference type="SUPFAM" id="SSF51261">
    <property type="entry name" value="Duplicated hybrid motif"/>
    <property type="match status" value="1"/>
</dbReference>
<dbReference type="InterPro" id="IPR011055">
    <property type="entry name" value="Dup_hybrid_motif"/>
</dbReference>
<accession>A0ABN0VSB8</accession>
<organism evidence="3 4">
    <name type="scientific">Bacillus carboniphilus</name>
    <dbReference type="NCBI Taxonomy" id="86663"/>
    <lineage>
        <taxon>Bacteria</taxon>
        <taxon>Bacillati</taxon>
        <taxon>Bacillota</taxon>
        <taxon>Bacilli</taxon>
        <taxon>Bacillales</taxon>
        <taxon>Bacillaceae</taxon>
        <taxon>Bacillus</taxon>
    </lineage>
</organism>
<reference evidence="3 4" key="1">
    <citation type="journal article" date="2019" name="Int. J. Syst. Evol. Microbiol.">
        <title>The Global Catalogue of Microorganisms (GCM) 10K type strain sequencing project: providing services to taxonomists for standard genome sequencing and annotation.</title>
        <authorList>
            <consortium name="The Broad Institute Genomics Platform"/>
            <consortium name="The Broad Institute Genome Sequencing Center for Infectious Disease"/>
            <person name="Wu L."/>
            <person name="Ma J."/>
        </authorList>
    </citation>
    <scope>NUCLEOTIDE SEQUENCE [LARGE SCALE GENOMIC DNA]</scope>
    <source>
        <strain evidence="3 4">JCM 9731</strain>
    </source>
</reference>
<dbReference type="Gene3D" id="2.70.70.10">
    <property type="entry name" value="Glucose Permease (Domain IIA)"/>
    <property type="match status" value="1"/>
</dbReference>
<dbReference type="InterPro" id="IPR016047">
    <property type="entry name" value="M23ase_b-sheet_dom"/>
</dbReference>
<dbReference type="Proteomes" id="UP001500782">
    <property type="component" value="Unassembled WGS sequence"/>
</dbReference>
<dbReference type="EMBL" id="BAAADJ010000004">
    <property type="protein sequence ID" value="GAA0316109.1"/>
    <property type="molecule type" value="Genomic_DNA"/>
</dbReference>
<sequence length="327" mass="35576">MFIRPTDVTRVTQGFRRSNQGSHFGVDFAAPGTHEIVAVADGTVTRSYRSASYGEVIFIVHSIDGQTWETVYAHLRTGSRRVQTGDRVRQGQVIGIMGSTGNSTGQHLHFELHRGRWNINKTNAVSPLPYLDDAPVQSPPAPAPSPSPTPVTGESYIVLPANSDSWRVYPLGVAPVVGNEKGLLNPQKFGGLTYRILGKTQDHVYIIETADFGRVQIYGHPSTGARVTSQPQSPQPTPQPTPRPTPPPTSSRERRLILPSASTSWRVYPLNVAPVVGNAIGFLNPSKFGGLTYTILGNPQKDVYTIETRDFGRVNIYAAPSTGARIQ</sequence>
<dbReference type="PANTHER" id="PTHR21666">
    <property type="entry name" value="PEPTIDASE-RELATED"/>
    <property type="match status" value="1"/>
</dbReference>
<dbReference type="RefSeq" id="WP_343795765.1">
    <property type="nucleotide sequence ID" value="NZ_BAAADJ010000004.1"/>
</dbReference>
<keyword evidence="4" id="KW-1185">Reference proteome</keyword>
<feature type="compositionally biased region" description="Pro residues" evidence="1">
    <location>
        <begin position="233"/>
        <end position="249"/>
    </location>
</feature>
<evidence type="ECO:0000256" key="1">
    <source>
        <dbReference type="SAM" id="MobiDB-lite"/>
    </source>
</evidence>
<dbReference type="InterPro" id="IPR050570">
    <property type="entry name" value="Cell_wall_metabolism_enzyme"/>
</dbReference>
<dbReference type="PANTHER" id="PTHR21666:SF270">
    <property type="entry name" value="MUREIN HYDROLASE ACTIVATOR ENVC"/>
    <property type="match status" value="1"/>
</dbReference>
<feature type="region of interest" description="Disordered" evidence="1">
    <location>
        <begin position="220"/>
        <end position="254"/>
    </location>
</feature>